<dbReference type="InterPro" id="IPR018000">
    <property type="entry name" value="Neurotransmitter_ion_chnl_CS"/>
</dbReference>
<dbReference type="PROSITE" id="PS00236">
    <property type="entry name" value="NEUROTR_ION_CHANNEL"/>
    <property type="match status" value="1"/>
</dbReference>
<comment type="catalytic activity">
    <reaction evidence="16">
        <text>Ca(2+)(in) = Ca(2+)(out)</text>
        <dbReference type="Rhea" id="RHEA:29671"/>
        <dbReference type="ChEBI" id="CHEBI:29108"/>
    </reaction>
</comment>
<dbReference type="CDD" id="cd19063">
    <property type="entry name" value="LGIC_TM_5-HT3"/>
    <property type="match status" value="1"/>
</dbReference>
<accession>A0AAN9DI20</accession>
<dbReference type="GO" id="GO:0005230">
    <property type="term" value="F:extracellular ligand-gated monoatomic ion channel activity"/>
    <property type="evidence" value="ECO:0007669"/>
    <property type="project" value="InterPro"/>
</dbReference>
<dbReference type="Pfam" id="PF02932">
    <property type="entry name" value="Neur_chan_memb"/>
    <property type="match status" value="1"/>
</dbReference>
<keyword evidence="10" id="KW-0628">Postsynaptic cell membrane</keyword>
<dbReference type="InterPro" id="IPR006202">
    <property type="entry name" value="Neur_chan_lig-bd"/>
</dbReference>
<evidence type="ECO:0000256" key="16">
    <source>
        <dbReference type="ARBA" id="ARBA00036634"/>
    </source>
</evidence>
<dbReference type="GO" id="GO:0045211">
    <property type="term" value="C:postsynaptic membrane"/>
    <property type="evidence" value="ECO:0007669"/>
    <property type="project" value="UniProtKB-SubCell"/>
</dbReference>
<feature type="domain" description="Neurotransmitter-gated ion-channel ligand-binding" evidence="19">
    <location>
        <begin position="14"/>
        <end position="128"/>
    </location>
</feature>
<dbReference type="SUPFAM" id="SSF90112">
    <property type="entry name" value="Neurotransmitter-gated ion-channel transmembrane pore"/>
    <property type="match status" value="1"/>
</dbReference>
<dbReference type="InterPro" id="IPR049944">
    <property type="entry name" value="LGIC_TM_5-HT3"/>
</dbReference>
<evidence type="ECO:0000256" key="13">
    <source>
        <dbReference type="ARBA" id="ARBA00034104"/>
    </source>
</evidence>
<gene>
    <name evidence="21" type="ORF">R3I93_001378</name>
</gene>
<evidence type="ECO:0000313" key="22">
    <source>
        <dbReference type="Proteomes" id="UP001364617"/>
    </source>
</evidence>
<keyword evidence="1" id="KW-0813">Transport</keyword>
<evidence type="ECO:0000256" key="11">
    <source>
        <dbReference type="ARBA" id="ARBA00023286"/>
    </source>
</evidence>
<dbReference type="GO" id="GO:0004888">
    <property type="term" value="F:transmembrane signaling receptor activity"/>
    <property type="evidence" value="ECO:0007669"/>
    <property type="project" value="InterPro"/>
</dbReference>
<comment type="caution">
    <text evidence="21">The sequence shown here is derived from an EMBL/GenBank/DDBJ whole genome shotgun (WGS) entry which is preliminary data.</text>
</comment>
<feature type="transmembrane region" description="Helical" evidence="18">
    <location>
        <begin position="129"/>
        <end position="152"/>
    </location>
</feature>
<evidence type="ECO:0008006" key="23">
    <source>
        <dbReference type="Google" id="ProtNLM"/>
    </source>
</evidence>
<dbReference type="Gene3D" id="2.70.170.10">
    <property type="entry name" value="Neurotransmitter-gated ion-channel ligand-binding domain"/>
    <property type="match status" value="1"/>
</dbReference>
<dbReference type="InterPro" id="IPR036719">
    <property type="entry name" value="Neuro-gated_channel_TM_sf"/>
</dbReference>
<dbReference type="SUPFAM" id="SSF63712">
    <property type="entry name" value="Nicotinic receptor ligand binding domain-like"/>
    <property type="match status" value="1"/>
</dbReference>
<proteinExistence type="predicted"/>
<evidence type="ECO:0000259" key="20">
    <source>
        <dbReference type="Pfam" id="PF02932"/>
    </source>
</evidence>
<keyword evidence="4" id="KW-0732">Signal</keyword>
<keyword evidence="3 18" id="KW-0812">Transmembrane</keyword>
<evidence type="ECO:0000256" key="15">
    <source>
        <dbReference type="ARBA" id="ARBA00036239"/>
    </source>
</evidence>
<dbReference type="Proteomes" id="UP001364617">
    <property type="component" value="Unassembled WGS sequence"/>
</dbReference>
<keyword evidence="5 18" id="KW-1133">Transmembrane helix</keyword>
<evidence type="ECO:0000256" key="14">
    <source>
        <dbReference type="ARBA" id="ARBA00034430"/>
    </source>
</evidence>
<keyword evidence="9" id="KW-0675">Receptor</keyword>
<dbReference type="Gene3D" id="1.20.58.390">
    <property type="entry name" value="Neurotransmitter-gated ion-channel transmembrane domain"/>
    <property type="match status" value="1"/>
</dbReference>
<evidence type="ECO:0000256" key="12">
    <source>
        <dbReference type="ARBA" id="ARBA00023303"/>
    </source>
</evidence>
<evidence type="ECO:0000256" key="8">
    <source>
        <dbReference type="ARBA" id="ARBA00023136"/>
    </source>
</evidence>
<evidence type="ECO:0000256" key="5">
    <source>
        <dbReference type="ARBA" id="ARBA00022989"/>
    </source>
</evidence>
<keyword evidence="6" id="KW-0770">Synapse</keyword>
<evidence type="ECO:0000256" key="10">
    <source>
        <dbReference type="ARBA" id="ARBA00023257"/>
    </source>
</evidence>
<protein>
    <recommendedName>
        <fullName evidence="23">5-hydroxytryptamine receptor 3A</fullName>
    </recommendedName>
</protein>
<dbReference type="InterPro" id="IPR036734">
    <property type="entry name" value="Neur_chan_lig-bd_sf"/>
</dbReference>
<name>A0AAN9DI20_9TELE</name>
<evidence type="ECO:0000259" key="19">
    <source>
        <dbReference type="Pfam" id="PF02931"/>
    </source>
</evidence>
<evidence type="ECO:0000256" key="4">
    <source>
        <dbReference type="ARBA" id="ARBA00022729"/>
    </source>
</evidence>
<dbReference type="InterPro" id="IPR006029">
    <property type="entry name" value="Neurotrans-gated_channel_TM"/>
</dbReference>
<dbReference type="EMBL" id="JAYKXH010000002">
    <property type="protein sequence ID" value="KAK7174168.1"/>
    <property type="molecule type" value="Genomic_DNA"/>
</dbReference>
<evidence type="ECO:0000256" key="6">
    <source>
        <dbReference type="ARBA" id="ARBA00023018"/>
    </source>
</evidence>
<reference evidence="21 22" key="1">
    <citation type="submission" date="2024-02" db="EMBL/GenBank/DDBJ databases">
        <title>Chromosome-level genome assembly of the Eurasian Minnow (Phoxinus phoxinus).</title>
        <authorList>
            <person name="Oriowo T.O."/>
            <person name="Martin S."/>
            <person name="Stange M."/>
            <person name="Chrysostomakis Y."/>
            <person name="Brown T."/>
            <person name="Winkler S."/>
            <person name="Kukowka S."/>
            <person name="Myers E.W."/>
            <person name="Bohne A."/>
        </authorList>
    </citation>
    <scope>NUCLEOTIDE SEQUENCE [LARGE SCALE GENOMIC DNA]</scope>
    <source>
        <strain evidence="21">ZFMK-TIS-60720</strain>
        <tissue evidence="21">Whole Organism</tissue>
    </source>
</reference>
<dbReference type="InterPro" id="IPR006201">
    <property type="entry name" value="Neur_channel"/>
</dbReference>
<comment type="catalytic activity">
    <reaction evidence="15">
        <text>Na(+)(in) = Na(+)(out)</text>
        <dbReference type="Rhea" id="RHEA:34963"/>
        <dbReference type="ChEBI" id="CHEBI:29101"/>
    </reaction>
</comment>
<keyword evidence="8 18" id="KW-0472">Membrane</keyword>
<keyword evidence="11" id="KW-1071">Ligand-gated ion channel</keyword>
<comment type="subcellular location">
    <subcellularLocation>
        <location evidence="13">Postsynaptic cell membrane</location>
        <topology evidence="13">Multi-pass membrane protein</topology>
    </subcellularLocation>
</comment>
<keyword evidence="2" id="KW-1003">Cell membrane</keyword>
<comment type="catalytic activity">
    <reaction evidence="14">
        <text>K(+)(in) = K(+)(out)</text>
        <dbReference type="Rhea" id="RHEA:29463"/>
        <dbReference type="ChEBI" id="CHEBI:29103"/>
    </reaction>
</comment>
<dbReference type="Pfam" id="PF02931">
    <property type="entry name" value="Neur_chan_LBD"/>
    <property type="match status" value="1"/>
</dbReference>
<evidence type="ECO:0000256" key="18">
    <source>
        <dbReference type="SAM" id="Phobius"/>
    </source>
</evidence>
<organism evidence="21 22">
    <name type="scientific">Phoxinus phoxinus</name>
    <name type="common">Eurasian minnow</name>
    <dbReference type="NCBI Taxonomy" id="58324"/>
    <lineage>
        <taxon>Eukaryota</taxon>
        <taxon>Metazoa</taxon>
        <taxon>Chordata</taxon>
        <taxon>Craniata</taxon>
        <taxon>Vertebrata</taxon>
        <taxon>Euteleostomi</taxon>
        <taxon>Actinopterygii</taxon>
        <taxon>Neopterygii</taxon>
        <taxon>Teleostei</taxon>
        <taxon>Ostariophysi</taxon>
        <taxon>Cypriniformes</taxon>
        <taxon>Leuciscidae</taxon>
        <taxon>Phoxininae</taxon>
        <taxon>Phoxinus</taxon>
    </lineage>
</organism>
<feature type="transmembrane region" description="Helical" evidence="18">
    <location>
        <begin position="193"/>
        <end position="216"/>
    </location>
</feature>
<evidence type="ECO:0000256" key="2">
    <source>
        <dbReference type="ARBA" id="ARBA00022475"/>
    </source>
</evidence>
<evidence type="ECO:0000256" key="7">
    <source>
        <dbReference type="ARBA" id="ARBA00023065"/>
    </source>
</evidence>
<dbReference type="PANTHER" id="PTHR18945">
    <property type="entry name" value="NEUROTRANSMITTER GATED ION CHANNEL"/>
    <property type="match status" value="1"/>
</dbReference>
<feature type="domain" description="Neurotransmitter-gated ion-channel transmembrane" evidence="20">
    <location>
        <begin position="137"/>
        <end position="225"/>
    </location>
</feature>
<evidence type="ECO:0000256" key="1">
    <source>
        <dbReference type="ARBA" id="ARBA00022448"/>
    </source>
</evidence>
<keyword evidence="12" id="KW-0407">Ion channel</keyword>
<keyword evidence="22" id="KW-1185">Reference proteome</keyword>
<evidence type="ECO:0000256" key="17">
    <source>
        <dbReference type="ARBA" id="ARBA00037540"/>
    </source>
</evidence>
<keyword evidence="7" id="KW-0406">Ion transport</keyword>
<feature type="transmembrane region" description="Helical" evidence="18">
    <location>
        <begin position="164"/>
        <end position="181"/>
    </location>
</feature>
<dbReference type="InterPro" id="IPR038050">
    <property type="entry name" value="Neuro_actylchol_rec"/>
</dbReference>
<evidence type="ECO:0000256" key="3">
    <source>
        <dbReference type="ARBA" id="ARBA00022692"/>
    </source>
</evidence>
<evidence type="ECO:0000313" key="21">
    <source>
        <dbReference type="EMBL" id="KAK7174168.1"/>
    </source>
</evidence>
<dbReference type="AlphaFoldDB" id="A0AAN9DI20"/>
<comment type="function">
    <text evidence="17">Forms serotonin (5-hydroxytryptamine/5-HT3)-activated cation-selective channel complexes, which when activated cause fast, depolarizing responses in neurons.</text>
</comment>
<sequence>MRLLLFHPFSIKTEFGTKDSPYVQLTCYGFTVSSDVLSLTTACKMNLYRFPFDTQSCNITLQSSAHSVNELVMNTLYGSVWLTHESKETFQAQGEWELISINMTSSNSTLIWGVQNQLIYQITIKRRPLLYLVNFMLPIFFFLVLDVTSFFIDTSGSDKLSFKVTLLLSISVMLLILNDTLPSTADKIPLIGVYCSVIFSLIGISILETILVNFLMARGAESRPVETTAAVSGRDGKSRHSI</sequence>
<evidence type="ECO:0000256" key="9">
    <source>
        <dbReference type="ARBA" id="ARBA00023170"/>
    </source>
</evidence>